<gene>
    <name evidence="2" type="ORF">RDV89_04770</name>
</gene>
<evidence type="ECO:0000313" key="2">
    <source>
        <dbReference type="EMBL" id="MDT9592366.1"/>
    </source>
</evidence>
<feature type="transmembrane region" description="Helical" evidence="1">
    <location>
        <begin position="179"/>
        <end position="200"/>
    </location>
</feature>
<sequence length="263" mass="27245">MGAALRSELTKLLTTRMWWILALVMFAYLALVGGFFAFAMTLGDPGTGGLAEGEDAARMVYGLGNAIGYAFPLLAGTLLVTGEFRHRTIAQTLLAEPRRGVVLGSKLLVSIPVGLVYGLAGVLGIVGAGALILEARGDGAYLGSADVWEVIVLSVVVTVLWTVIGAAFGAVLTQQVAAIVVILVFTQFVEPIARVALTAVDGLEQVSRFLPGAAADGLIGSSFFATGGSVDLLPQPAAAAVMVAYVVVFALVGRFTTFRRDLG</sequence>
<reference evidence="2 3" key="1">
    <citation type="submission" date="2023-08" db="EMBL/GenBank/DDBJ databases">
        <title>Nocardioides seae sp. nov., a bacterium isolated from a soil.</title>
        <authorList>
            <person name="Wang X."/>
        </authorList>
    </citation>
    <scope>NUCLEOTIDE SEQUENCE [LARGE SCALE GENOMIC DNA]</scope>
    <source>
        <strain evidence="2 3">YZH12</strain>
    </source>
</reference>
<feature type="transmembrane region" description="Helical" evidence="1">
    <location>
        <begin position="151"/>
        <end position="172"/>
    </location>
</feature>
<keyword evidence="1" id="KW-0472">Membrane</keyword>
<organism evidence="2 3">
    <name type="scientific">Nocardioides imazamoxiresistens</name>
    <dbReference type="NCBI Taxonomy" id="3231893"/>
    <lineage>
        <taxon>Bacteria</taxon>
        <taxon>Bacillati</taxon>
        <taxon>Actinomycetota</taxon>
        <taxon>Actinomycetes</taxon>
        <taxon>Propionibacteriales</taxon>
        <taxon>Nocardioidaceae</taxon>
        <taxon>Nocardioides</taxon>
    </lineage>
</organism>
<comment type="caution">
    <text evidence="2">The sequence shown here is derived from an EMBL/GenBank/DDBJ whole genome shotgun (WGS) entry which is preliminary data.</text>
</comment>
<keyword evidence="3" id="KW-1185">Reference proteome</keyword>
<name>A0ABU3PT17_9ACTN</name>
<protein>
    <submittedName>
        <fullName evidence="2">ABC transporter permease</fullName>
    </submittedName>
</protein>
<dbReference type="EMBL" id="JAVYII010000002">
    <property type="protein sequence ID" value="MDT9592366.1"/>
    <property type="molecule type" value="Genomic_DNA"/>
</dbReference>
<evidence type="ECO:0000256" key="1">
    <source>
        <dbReference type="SAM" id="Phobius"/>
    </source>
</evidence>
<keyword evidence="1" id="KW-0812">Transmembrane</keyword>
<dbReference type="Proteomes" id="UP001268542">
    <property type="component" value="Unassembled WGS sequence"/>
</dbReference>
<keyword evidence="1" id="KW-1133">Transmembrane helix</keyword>
<feature type="transmembrane region" description="Helical" evidence="1">
    <location>
        <begin position="237"/>
        <end position="257"/>
    </location>
</feature>
<dbReference type="RefSeq" id="WP_315731797.1">
    <property type="nucleotide sequence ID" value="NZ_JAVYII010000002.1"/>
</dbReference>
<feature type="transmembrane region" description="Helical" evidence="1">
    <location>
        <begin position="107"/>
        <end position="131"/>
    </location>
</feature>
<proteinExistence type="predicted"/>
<feature type="transmembrane region" description="Helical" evidence="1">
    <location>
        <begin position="18"/>
        <end position="39"/>
    </location>
</feature>
<feature type="transmembrane region" description="Helical" evidence="1">
    <location>
        <begin position="59"/>
        <end position="80"/>
    </location>
</feature>
<evidence type="ECO:0000313" key="3">
    <source>
        <dbReference type="Proteomes" id="UP001268542"/>
    </source>
</evidence>
<accession>A0ABU3PT17</accession>